<dbReference type="InterPro" id="IPR008217">
    <property type="entry name" value="Ccc1_fam"/>
</dbReference>
<keyword evidence="5 6" id="KW-0472">Membrane</keyword>
<evidence type="ECO:0000256" key="3">
    <source>
        <dbReference type="ARBA" id="ARBA00022692"/>
    </source>
</evidence>
<proteinExistence type="inferred from homology"/>
<comment type="subcellular location">
    <subcellularLocation>
        <location evidence="1">Endomembrane system</location>
        <topology evidence="1">Multi-pass membrane protein</topology>
    </subcellularLocation>
</comment>
<reference evidence="7 8" key="1">
    <citation type="journal article" date="2019" name="Nat. Ecol. Evol.">
        <title>Megaphylogeny resolves global patterns of mushroom evolution.</title>
        <authorList>
            <person name="Varga T."/>
            <person name="Krizsan K."/>
            <person name="Foldi C."/>
            <person name="Dima B."/>
            <person name="Sanchez-Garcia M."/>
            <person name="Sanchez-Ramirez S."/>
            <person name="Szollosi G.J."/>
            <person name="Szarkandi J.G."/>
            <person name="Papp V."/>
            <person name="Albert L."/>
            <person name="Andreopoulos W."/>
            <person name="Angelini C."/>
            <person name="Antonin V."/>
            <person name="Barry K.W."/>
            <person name="Bougher N.L."/>
            <person name="Buchanan P."/>
            <person name="Buyck B."/>
            <person name="Bense V."/>
            <person name="Catcheside P."/>
            <person name="Chovatia M."/>
            <person name="Cooper J."/>
            <person name="Damon W."/>
            <person name="Desjardin D."/>
            <person name="Finy P."/>
            <person name="Geml J."/>
            <person name="Haridas S."/>
            <person name="Hughes K."/>
            <person name="Justo A."/>
            <person name="Karasinski D."/>
            <person name="Kautmanova I."/>
            <person name="Kiss B."/>
            <person name="Kocsube S."/>
            <person name="Kotiranta H."/>
            <person name="LaButti K.M."/>
            <person name="Lechner B.E."/>
            <person name="Liimatainen K."/>
            <person name="Lipzen A."/>
            <person name="Lukacs Z."/>
            <person name="Mihaltcheva S."/>
            <person name="Morgado L.N."/>
            <person name="Niskanen T."/>
            <person name="Noordeloos M.E."/>
            <person name="Ohm R.A."/>
            <person name="Ortiz-Santana B."/>
            <person name="Ovrebo C."/>
            <person name="Racz N."/>
            <person name="Riley R."/>
            <person name="Savchenko A."/>
            <person name="Shiryaev A."/>
            <person name="Soop K."/>
            <person name="Spirin V."/>
            <person name="Szebenyi C."/>
            <person name="Tomsovsky M."/>
            <person name="Tulloss R.E."/>
            <person name="Uehling J."/>
            <person name="Grigoriev I.V."/>
            <person name="Vagvolgyi C."/>
            <person name="Papp T."/>
            <person name="Martin F.M."/>
            <person name="Miettinen O."/>
            <person name="Hibbett D.S."/>
            <person name="Nagy L.G."/>
        </authorList>
    </citation>
    <scope>NUCLEOTIDE SEQUENCE [LARGE SCALE GENOMIC DNA]</scope>
    <source>
        <strain evidence="7 8">CBS 962.96</strain>
    </source>
</reference>
<sequence length="287" mass="30293">MSVPLAPIEDADVSETTTLTAKCVRNSKADGVCCRELKAEERMPIDPDVVGDVIIGISDGLAVPFALTAGLSSHGTFRLVVLGNVAELIAGAISMGIGGFLASQAERDHYRWLKNQTAARFVRSCSGEMEREVEEVLGPIGVDKSTCRALAKSFRESGGEEAASPESRTNDVETGSSLRWSKDVGLTAFLLKFGQGMGTSSSFLLGKKSPPADSTIFAFTIGMGYLIGGLIPLFPYFFIPPRPNRIGDRRASNLAYGIVWGAVSTLLVGGIAAGAAFGIVRALEGEQ</sequence>
<protein>
    <recommendedName>
        <fullName evidence="9">DUF125-domain-containing protein</fullName>
    </recommendedName>
</protein>
<feature type="transmembrane region" description="Helical" evidence="6">
    <location>
        <begin position="79"/>
        <end position="102"/>
    </location>
</feature>
<comment type="similarity">
    <text evidence="2">Belongs to the CCC1 family.</text>
</comment>
<name>A0A4S8LNQ7_DENBC</name>
<dbReference type="EMBL" id="ML179321">
    <property type="protein sequence ID" value="THU90934.1"/>
    <property type="molecule type" value="Genomic_DNA"/>
</dbReference>
<dbReference type="GO" id="GO:0030026">
    <property type="term" value="P:intracellular manganese ion homeostasis"/>
    <property type="evidence" value="ECO:0007669"/>
    <property type="project" value="InterPro"/>
</dbReference>
<evidence type="ECO:0000256" key="2">
    <source>
        <dbReference type="ARBA" id="ARBA00007049"/>
    </source>
</evidence>
<keyword evidence="4 6" id="KW-1133">Transmembrane helix</keyword>
<keyword evidence="3 6" id="KW-0812">Transmembrane</keyword>
<evidence type="ECO:0008006" key="9">
    <source>
        <dbReference type="Google" id="ProtNLM"/>
    </source>
</evidence>
<keyword evidence="8" id="KW-1185">Reference proteome</keyword>
<evidence type="ECO:0000313" key="8">
    <source>
        <dbReference type="Proteomes" id="UP000297245"/>
    </source>
</evidence>
<evidence type="ECO:0000313" key="7">
    <source>
        <dbReference type="EMBL" id="THU90934.1"/>
    </source>
</evidence>
<evidence type="ECO:0000256" key="5">
    <source>
        <dbReference type="ARBA" id="ARBA00023136"/>
    </source>
</evidence>
<dbReference type="GO" id="GO:0005384">
    <property type="term" value="F:manganese ion transmembrane transporter activity"/>
    <property type="evidence" value="ECO:0007669"/>
    <property type="project" value="InterPro"/>
</dbReference>
<gene>
    <name evidence="7" type="ORF">K435DRAFT_820998</name>
</gene>
<organism evidence="7 8">
    <name type="scientific">Dendrothele bispora (strain CBS 962.96)</name>
    <dbReference type="NCBI Taxonomy" id="1314807"/>
    <lineage>
        <taxon>Eukaryota</taxon>
        <taxon>Fungi</taxon>
        <taxon>Dikarya</taxon>
        <taxon>Basidiomycota</taxon>
        <taxon>Agaricomycotina</taxon>
        <taxon>Agaricomycetes</taxon>
        <taxon>Agaricomycetidae</taxon>
        <taxon>Agaricales</taxon>
        <taxon>Agaricales incertae sedis</taxon>
        <taxon>Dendrothele</taxon>
    </lineage>
</organism>
<feature type="transmembrane region" description="Helical" evidence="6">
    <location>
        <begin position="258"/>
        <end position="280"/>
    </location>
</feature>
<dbReference type="Pfam" id="PF01988">
    <property type="entry name" value="VIT1"/>
    <property type="match status" value="1"/>
</dbReference>
<evidence type="ECO:0000256" key="1">
    <source>
        <dbReference type="ARBA" id="ARBA00004127"/>
    </source>
</evidence>
<accession>A0A4S8LNQ7</accession>
<dbReference type="PANTHER" id="PTHR31851">
    <property type="entry name" value="FE(2+)/MN(2+) TRANSPORTER PCL1"/>
    <property type="match status" value="1"/>
</dbReference>
<dbReference type="Proteomes" id="UP000297245">
    <property type="component" value="Unassembled WGS sequence"/>
</dbReference>
<dbReference type="GO" id="GO:0012505">
    <property type="term" value="C:endomembrane system"/>
    <property type="evidence" value="ECO:0007669"/>
    <property type="project" value="UniProtKB-SubCell"/>
</dbReference>
<evidence type="ECO:0000256" key="4">
    <source>
        <dbReference type="ARBA" id="ARBA00022989"/>
    </source>
</evidence>
<dbReference type="AlphaFoldDB" id="A0A4S8LNQ7"/>
<feature type="transmembrane region" description="Helical" evidence="6">
    <location>
        <begin position="216"/>
        <end position="238"/>
    </location>
</feature>
<evidence type="ECO:0000256" key="6">
    <source>
        <dbReference type="SAM" id="Phobius"/>
    </source>
</evidence>
<dbReference type="OrthoDB" id="73465at2759"/>